<dbReference type="Gramene" id="Pp3c2_23700V3.2">
    <property type="protein sequence ID" value="Pp3c2_23700V3.2"/>
    <property type="gene ID" value="Pp3c2_23700"/>
</dbReference>
<keyword evidence="5" id="KW-0547">Nucleotide-binding</keyword>
<evidence type="ECO:0000256" key="2">
    <source>
        <dbReference type="ARBA" id="ARBA00012513"/>
    </source>
</evidence>
<dbReference type="InterPro" id="IPR003152">
    <property type="entry name" value="FATC_dom"/>
</dbReference>
<dbReference type="SMART" id="SM00146">
    <property type="entry name" value="PI3Kc"/>
    <property type="match status" value="1"/>
</dbReference>
<dbReference type="GO" id="GO:1904262">
    <property type="term" value="P:negative regulation of TORC1 signaling"/>
    <property type="evidence" value="ECO:0000318"/>
    <property type="project" value="GO_Central"/>
</dbReference>
<dbReference type="InterPro" id="IPR018936">
    <property type="entry name" value="PI3/4_kinase_CS"/>
</dbReference>
<dbReference type="Gramene" id="Pp3c2_23700V3.1">
    <property type="protein sequence ID" value="Pp3c2_23700V3.1"/>
    <property type="gene ID" value="Pp3c2_23700"/>
</dbReference>
<dbReference type="CDD" id="cd05171">
    <property type="entry name" value="PIKKc_ATM"/>
    <property type="match status" value="1"/>
</dbReference>
<evidence type="ECO:0000256" key="11">
    <source>
        <dbReference type="ARBA" id="ARBA00047899"/>
    </source>
</evidence>
<keyword evidence="22" id="KW-1185">Reference proteome</keyword>
<protein>
    <recommendedName>
        <fullName evidence="13">Serine/threonine-protein kinase ATM</fullName>
        <ecNumber evidence="2">2.7.11.1</ecNumber>
    </recommendedName>
</protein>
<dbReference type="SUPFAM" id="SSF48371">
    <property type="entry name" value="ARM repeat"/>
    <property type="match status" value="1"/>
</dbReference>
<dbReference type="GO" id="GO:0005737">
    <property type="term" value="C:cytoplasm"/>
    <property type="evidence" value="ECO:0000318"/>
    <property type="project" value="GO_Central"/>
</dbReference>
<keyword evidence="7" id="KW-0418">Kinase</keyword>
<reference evidence="19 22" key="1">
    <citation type="journal article" date="2008" name="Science">
        <title>The Physcomitrella genome reveals evolutionary insights into the conquest of land by plants.</title>
        <authorList>
            <person name="Rensing S."/>
            <person name="Lang D."/>
            <person name="Zimmer A."/>
            <person name="Terry A."/>
            <person name="Salamov A."/>
            <person name="Shapiro H."/>
            <person name="Nishiyama T."/>
            <person name="Perroud P.-F."/>
            <person name="Lindquist E."/>
            <person name="Kamisugi Y."/>
            <person name="Tanahashi T."/>
            <person name="Sakakibara K."/>
            <person name="Fujita T."/>
            <person name="Oishi K."/>
            <person name="Shin-I T."/>
            <person name="Kuroki Y."/>
            <person name="Toyoda A."/>
            <person name="Suzuki Y."/>
            <person name="Hashimoto A."/>
            <person name="Yamaguchi K."/>
            <person name="Sugano A."/>
            <person name="Kohara Y."/>
            <person name="Fujiyama A."/>
            <person name="Anterola A."/>
            <person name="Aoki S."/>
            <person name="Ashton N."/>
            <person name="Barbazuk W.B."/>
            <person name="Barker E."/>
            <person name="Bennetzen J."/>
            <person name="Bezanilla M."/>
            <person name="Blankenship R."/>
            <person name="Cho S.H."/>
            <person name="Dutcher S."/>
            <person name="Estelle M."/>
            <person name="Fawcett J.A."/>
            <person name="Gundlach H."/>
            <person name="Hanada K."/>
            <person name="Heyl A."/>
            <person name="Hicks K.A."/>
            <person name="Hugh J."/>
            <person name="Lohr M."/>
            <person name="Mayer K."/>
            <person name="Melkozernov A."/>
            <person name="Murata T."/>
            <person name="Nelson D."/>
            <person name="Pils B."/>
            <person name="Prigge M."/>
            <person name="Reiss B."/>
            <person name="Renner T."/>
            <person name="Rombauts S."/>
            <person name="Rushton P."/>
            <person name="Sanderfoot A."/>
            <person name="Schween G."/>
            <person name="Shiu S.-H."/>
            <person name="Stueber K."/>
            <person name="Theodoulou F.L."/>
            <person name="Tu H."/>
            <person name="Van de Peer Y."/>
            <person name="Verrier P.J."/>
            <person name="Waters E."/>
            <person name="Wood A."/>
            <person name="Yang L."/>
            <person name="Cove D."/>
            <person name="Cuming A."/>
            <person name="Hasebe M."/>
            <person name="Lucas S."/>
            <person name="Mishler D.B."/>
            <person name="Reski R."/>
            <person name="Grigoriev I."/>
            <person name="Quatrano R.S."/>
            <person name="Boore J.L."/>
        </authorList>
    </citation>
    <scope>NUCLEOTIDE SEQUENCE [LARGE SCALE GENOMIC DNA]</scope>
    <source>
        <strain evidence="21 22">cv. Gransden 2004</strain>
    </source>
</reference>
<gene>
    <name evidence="20" type="primary">ATM</name>
    <name evidence="21" type="synonym">LOC112274382</name>
    <name evidence="19" type="ORF">PHYPA_003118</name>
</gene>
<dbReference type="PROSITE" id="PS51190">
    <property type="entry name" value="FATC"/>
    <property type="match status" value="1"/>
</dbReference>
<organism evidence="19">
    <name type="scientific">Physcomitrium patens</name>
    <name type="common">Spreading-leaved earth moss</name>
    <name type="synonym">Physcomitrella patens</name>
    <dbReference type="NCBI Taxonomy" id="3218"/>
    <lineage>
        <taxon>Eukaryota</taxon>
        <taxon>Viridiplantae</taxon>
        <taxon>Streptophyta</taxon>
        <taxon>Embryophyta</taxon>
        <taxon>Bryophyta</taxon>
        <taxon>Bryophytina</taxon>
        <taxon>Bryopsida</taxon>
        <taxon>Funariidae</taxon>
        <taxon>Funariales</taxon>
        <taxon>Funariaceae</taxon>
        <taxon>Physcomitrium</taxon>
    </lineage>
</organism>
<evidence type="ECO:0000256" key="7">
    <source>
        <dbReference type="ARBA" id="ARBA00022777"/>
    </source>
</evidence>
<feature type="domain" description="FAT" evidence="17">
    <location>
        <begin position="1933"/>
        <end position="2611"/>
    </location>
</feature>
<dbReference type="GO" id="GO:0004674">
    <property type="term" value="F:protein serine/threonine kinase activity"/>
    <property type="evidence" value="ECO:0000318"/>
    <property type="project" value="GO_Central"/>
</dbReference>
<dbReference type="EMBL" id="ABEU02000002">
    <property type="protein sequence ID" value="PNR60325.1"/>
    <property type="molecule type" value="Genomic_DNA"/>
</dbReference>
<evidence type="ECO:0000259" key="16">
    <source>
        <dbReference type="PROSITE" id="PS50290"/>
    </source>
</evidence>
<evidence type="ECO:0000313" key="22">
    <source>
        <dbReference type="Proteomes" id="UP000006727"/>
    </source>
</evidence>
<dbReference type="FunFam" id="1.10.1070.11:FF:000015">
    <property type="entry name" value="Serine/threonine-protein kinase ATM"/>
    <property type="match status" value="1"/>
</dbReference>
<dbReference type="SMART" id="SM01343">
    <property type="entry name" value="FATC"/>
    <property type="match status" value="1"/>
</dbReference>
<feature type="domain" description="FATC" evidence="18">
    <location>
        <begin position="3044"/>
        <end position="3076"/>
    </location>
</feature>
<dbReference type="Pfam" id="PF25360">
    <property type="entry name" value="TPR_ATM"/>
    <property type="match status" value="1"/>
</dbReference>
<dbReference type="InterPro" id="IPR016024">
    <property type="entry name" value="ARM-type_fold"/>
</dbReference>
<evidence type="ECO:0000256" key="1">
    <source>
        <dbReference type="ARBA" id="ARBA00004123"/>
    </source>
</evidence>
<evidence type="ECO:0000256" key="13">
    <source>
        <dbReference type="ARBA" id="ARBA00073111"/>
    </source>
</evidence>
<dbReference type="EnsemblPlants" id="Pp3c2_23700V3.1">
    <property type="protein sequence ID" value="Pp3c2_23700V3.1"/>
    <property type="gene ID" value="Pp3c2_23700"/>
</dbReference>
<dbReference type="InterPro" id="IPR038980">
    <property type="entry name" value="ATM_plant"/>
</dbReference>
<keyword evidence="3" id="KW-0723">Serine/threonine-protein kinase</keyword>
<dbReference type="PROSITE" id="PS50290">
    <property type="entry name" value="PI3_4_KINASE_3"/>
    <property type="match status" value="1"/>
</dbReference>
<feature type="compositionally biased region" description="Basic and acidic residues" evidence="15">
    <location>
        <begin position="1873"/>
        <end position="1883"/>
    </location>
</feature>
<dbReference type="PROSITE" id="PS00916">
    <property type="entry name" value="PI3_4_KINASE_2"/>
    <property type="match status" value="1"/>
</dbReference>
<keyword evidence="6" id="KW-0227">DNA damage</keyword>
<dbReference type="InterPro" id="IPR044107">
    <property type="entry name" value="PIKKc_ATM"/>
</dbReference>
<comment type="catalytic activity">
    <reaction evidence="11">
        <text>L-threonyl-[protein] + ATP = O-phospho-L-threonyl-[protein] + ADP + H(+)</text>
        <dbReference type="Rhea" id="RHEA:46608"/>
        <dbReference type="Rhea" id="RHEA-COMP:11060"/>
        <dbReference type="Rhea" id="RHEA-COMP:11605"/>
        <dbReference type="ChEBI" id="CHEBI:15378"/>
        <dbReference type="ChEBI" id="CHEBI:30013"/>
        <dbReference type="ChEBI" id="CHEBI:30616"/>
        <dbReference type="ChEBI" id="CHEBI:61977"/>
        <dbReference type="ChEBI" id="CHEBI:456216"/>
        <dbReference type="EC" id="2.7.11.1"/>
    </reaction>
</comment>
<feature type="domain" description="PI3K/PI4K catalytic" evidence="16">
    <location>
        <begin position="2717"/>
        <end position="3029"/>
    </location>
</feature>
<dbReference type="SUPFAM" id="SSF56112">
    <property type="entry name" value="Protein kinase-like (PK-like)"/>
    <property type="match status" value="1"/>
</dbReference>
<dbReference type="InterPro" id="IPR036940">
    <property type="entry name" value="PI3/4_kinase_cat_sf"/>
</dbReference>
<evidence type="ECO:0000313" key="21">
    <source>
        <dbReference type="EnsemblPlants" id="Pp3c2_23700V3.1"/>
    </source>
</evidence>
<evidence type="ECO:0000256" key="8">
    <source>
        <dbReference type="ARBA" id="ARBA00022840"/>
    </source>
</evidence>
<dbReference type="PROSITE" id="PS51189">
    <property type="entry name" value="FAT"/>
    <property type="match status" value="1"/>
</dbReference>
<keyword evidence="10" id="KW-0131">Cell cycle</keyword>
<evidence type="ECO:0000259" key="18">
    <source>
        <dbReference type="PROSITE" id="PS51190"/>
    </source>
</evidence>
<evidence type="ECO:0000256" key="9">
    <source>
        <dbReference type="ARBA" id="ARBA00023242"/>
    </source>
</evidence>
<dbReference type="PANTHER" id="PTHR37079:SF4">
    <property type="entry name" value="SERINE_THREONINE-PROTEIN KINASE ATM"/>
    <property type="match status" value="1"/>
</dbReference>
<dbReference type="InterPro" id="IPR003151">
    <property type="entry name" value="PIK-rel_kinase_FAT"/>
</dbReference>
<dbReference type="STRING" id="3218.A0A2K1L2S2"/>
<sequence length="3076" mass="347586">MEMVSVEDVEDLNIKLVSDRAKTREEGVRALASYLESNAGLSICPLLDQQTVLLRPNDRIPSATWPGVLHALCDCILMDVLASKKRGPKPILAKTLRNFIHKAEDKSRSGKSHFLLRKIKRLFQHILDMLQEVPAFSSDYSHILRELLPDVEYRMRMGKKIYNDLVILYLTKAKEIIHTRSFEAPLAKEEAFRNTLTLLILLKNPPGDLAAHVKEDVVDGFCDIFAFNRDEDRITKKLVSSLNAFLLIDGLNLGDKVAKLHCSFRPFMVRTWLTTRDRDLKDELVLYARIQLKLQYILTLDEGIVVEELLGLVEKELDQIGIVLTAYNRYDIMREDKVGSVSRSERGFLEFAAAVLFEVGKRDEIGRLYWSASKRKKRDPVYTLVGEKIIAAKTLWDGAFCILIRNFGPQLPPKSLEAWLDGLSGNLERVMSEGVNTRSFGTPVWTLRCLQELSSLWCDAVNSSADTLSRKSSVWQSIWESVLHWLPLFINVSIMVDEAFRLLGLIATMRLVPVYNVSPDFWELQVFSEVPSVNILFFTAAFFTSAGSQVVTKGDLDLRSKLLKWSLTYLNPQETEKAKVAAWNEKSLILLSGSVLALSVGFVPLRPNDKLSLQNSTCVSLDVTKELSHWAECKEPEVELDSMDRSSYTSSSMGVIITHTDASDTHTRSNPLPRSSSDVLLQRLSELLLQNVNTALEKNDLATSLPYLFSSCGLLANCIYGVEYLMQRRGQRLPDWCPNGRLWLGLSNMLEICLSVLENCRNRIESSDSSRSSLSASLNTFFHEFTPAALSAFSCFLSSPGRATLVCSGGLAYELDTSVAVLPILTRFLESISSALTFTAAVKSSAQEEIPGSPVTLTEEREGKVKLMDVDLDEFSEMGPQGSQKLEGLRSKMRGDNCLYDQWKELCLKIVADIGRILPETTYNVLFKLLDNEEDIKVRWKILLILCDLTKEKTIEHLPELVRCMESFREVCLHSESGRFNILSGIDAILVNLLMQDQGAAKVGSFKDMQLVTQEALPQLASFISDLENINLLWPTRIKFVNTVFNYILVSPSTAQVLTEKLLSFMHDVEYRVRRLMCMRTNVFFQTWDGHHGLFRDVCANFGVKMVMVTKSKVVRASEVELAGSQDTPFTETALLTLAEIAACSDKVEGEALFMLCAHAALNPSQRSLVRNVLDRVASQLQYPHRWTYFEYVMGALLSRWVIARLSIPSLVEIKDLLSERSAVAMFLEQCCPWLLSSLFLHDDKDELQWIAKSMSLSLSSLVRQNFASIFAGLLPIHSHGTEDEQDKAGAVLQLHMLTAAELTEDERDTLIRKHMISIVSFLFRLCGAAETPELPYFSKAAISSAVRTVVDGFLDTEQVSEEGGVVDKMQVFRPDRVFMLLLHLHYEIDSAYHPRHRRHLLASLMAIMTVIDKRVIVSSTFRYIIHIILQSINVNELQDQCCGLLGYLLDQVESSPLSANTLDDQLQSIVSKLVSCITAYDQVSLDVDGLQSNPSHQLHILVGLLERLTVKASRSLHDSIKELNPFPKLPIFEPMRALHNSLCSGRSLADEFVQFVKRAPSLPPQLQLISLQSLANELKHRKCELYAHPFISKDGTRWRCSSKVVSATWRLVQLCDEQNFTDMRDLAGMFLAAVGMGNPHAVVFHLPEEPEEDLSRSSAITDVTMNTELGPSDIFLKKIMIQMRGYLIDNNVQIIELTSKTLKGLLSTDQGHRVLKTLTFNDRAYLEVHSKGINLKLVEDLLNTSKQQSASVATPVEEPQLWRTTGKAYNTWICALVHSLIEYTDDQILRICQGLASQKASLAELVFPHVLGDLAARNESDTELCKIISKKVEEHILGEENGDMRSIQLFLSALNTLRCSYVAATMKGPSATDKDNSKRDKTPGSSGDGRNGSARKRKSGVGSSEQGGANAGRHTSILNWQKVYWLQIDYLTTAGAAQRCAAYFTTILYVEHWCKDKFGSLTLGEPDFSMDNKLPAHIELLLLVYTKINEPDGVYGVARSHKVRSQLLTYEHEGNWSKAVETYDLLLRSRKSPLLNLRSGDVAESSTNGSKEQKWQSHKGLMRSLRQMGCTYVIDLCNQSLAQQRGLESDSEFRELQYESAWRSCNWDNNLFDPDFVDDLSCNQVGEQKGVAFHAHLHSCLRALVEGDAEIFYPRLQQARQGIITSMTLSSMESTQTVNPSIMKLQMLESLSQSWEMRWRLSQSSGTCFSRTVVAGPLVPSDIQVSAFEDLWQENIRQMQSHYDLLEPYITFRKVLFHVLNLHDYLPRHLLEFSTLARKAGRRNQAADAIHELKLILNGSSGQSFPGIGDCVYKSQTNLGQLLLAARVEEAKILWAQDQREMAVSLLKYILQHSVVGSGESAALYCLTGKWLAETRSDSIRIILDLYLGKSVEAVESAVKGVDTASHSYVKWALRLCRTHYRLAHYTDCLYKSYEDRLMSSEWQAALRLRQHKSRELDALKKRVNNQKGDARDYTMKMIELHKQLTLDNEEDQRMQGDKDQFLGIALESYRSCLLTGNKYDLRVVFRLLSLWFNLSTNSRVVDAMLETVKKVQSYKFVPLVYQIASRMGTSKDQTSGSHGFQYALSALVEKMAIEHPYHTLYQVFALANGDRVKENQRGKVSFVVDMDKKHSAEQLLKKLTAHHKDLLLQMKRMVEIYIKLAELETKKEDTNKKIPLPRDIRNIRQLELVPVITAHIRVDPGCQYQKGSFPYFKGLLDTVQVMNGINAPKVLECRGSDGHRYKQLAKSGNDDLRQDAVMEQLFGLVNTLLQDHPETCKRHLCIRTYKVVPFTPSAGVLEWVDGTVPLGEYLLGSTRYGGAHARYGGNDWTFMACREHMSTEKDKRRAYETVCKNFRPVMHNFFLERFTQSAEWFEKRLAYTRSVASSSMVGYVVGLGDRHSMNILLDQVTAEVVHIDLGVAFEQGLMLKTPERVPFRLTRDIIDGMGVSGVEGIFRRCCEATLSVMRTNKDALLTIIEVFIYDPLYKWALSPLKVLQRQREVSADMDNSEEFSQPDMQDEGNKDAARALLRVKQKLDGYEGGEMRSLQGQVHQLVQDAQDPERLSHMFPGWGAWL</sequence>
<evidence type="ECO:0000313" key="19">
    <source>
        <dbReference type="EMBL" id="PNR60325.1"/>
    </source>
</evidence>
<dbReference type="EC" id="2.7.11.1" evidence="2"/>
<dbReference type="GO" id="GO:0000723">
    <property type="term" value="P:telomere maintenance"/>
    <property type="evidence" value="ECO:0000318"/>
    <property type="project" value="GO_Central"/>
</dbReference>
<dbReference type="PANTHER" id="PTHR37079">
    <property type="entry name" value="SERINE/THREONINE-PROTEIN KINASE ATM"/>
    <property type="match status" value="1"/>
</dbReference>
<dbReference type="GO" id="GO:0008630">
    <property type="term" value="P:intrinsic apoptotic signaling pathway in response to DNA damage"/>
    <property type="evidence" value="ECO:0000318"/>
    <property type="project" value="GO_Central"/>
</dbReference>
<dbReference type="GO" id="GO:0000077">
    <property type="term" value="P:DNA damage checkpoint signaling"/>
    <property type="evidence" value="ECO:0000318"/>
    <property type="project" value="GO_Central"/>
</dbReference>
<evidence type="ECO:0000256" key="12">
    <source>
        <dbReference type="ARBA" id="ARBA00048679"/>
    </source>
</evidence>
<keyword evidence="8" id="KW-0067">ATP-binding</keyword>
<keyword evidence="4" id="KW-0808">Transferase</keyword>
<keyword evidence="9" id="KW-0539">Nucleus</keyword>
<evidence type="ECO:0000256" key="3">
    <source>
        <dbReference type="ARBA" id="ARBA00022527"/>
    </source>
</evidence>
<dbReference type="InterPro" id="IPR011009">
    <property type="entry name" value="Kinase-like_dom_sf"/>
</dbReference>
<dbReference type="InterPro" id="IPR000403">
    <property type="entry name" value="PI3/4_kinase_cat_dom"/>
</dbReference>
<dbReference type="Gene3D" id="3.30.1010.10">
    <property type="entry name" value="Phosphatidylinositol 3-kinase Catalytic Subunit, Chain A, domain 4"/>
    <property type="match status" value="1"/>
</dbReference>
<name>A0A2K1L2S2_PHYPA</name>
<dbReference type="GO" id="GO:0005634">
    <property type="term" value="C:nucleus"/>
    <property type="evidence" value="ECO:0000318"/>
    <property type="project" value="GO_Central"/>
</dbReference>
<feature type="region of interest" description="Disordered" evidence="15">
    <location>
        <begin position="1869"/>
        <end position="1911"/>
    </location>
</feature>
<evidence type="ECO:0000259" key="17">
    <source>
        <dbReference type="PROSITE" id="PS51189"/>
    </source>
</evidence>
<dbReference type="InterPro" id="IPR014009">
    <property type="entry name" value="PIK_FAT"/>
</dbReference>
<evidence type="ECO:0000313" key="20">
    <source>
        <dbReference type="EMBL" id="SPP23205.1"/>
    </source>
</evidence>
<evidence type="ECO:0000256" key="6">
    <source>
        <dbReference type="ARBA" id="ARBA00022763"/>
    </source>
</evidence>
<dbReference type="PROSITE" id="PS00915">
    <property type="entry name" value="PI3_4_KINASE_1"/>
    <property type="match status" value="1"/>
</dbReference>
<dbReference type="Pfam" id="PF02260">
    <property type="entry name" value="FATC"/>
    <property type="match status" value="1"/>
</dbReference>
<comment type="catalytic activity">
    <reaction evidence="12">
        <text>L-seryl-[protein] + ATP = O-phospho-L-seryl-[protein] + ADP + H(+)</text>
        <dbReference type="Rhea" id="RHEA:17989"/>
        <dbReference type="Rhea" id="RHEA-COMP:9863"/>
        <dbReference type="Rhea" id="RHEA-COMP:11604"/>
        <dbReference type="ChEBI" id="CHEBI:15378"/>
        <dbReference type="ChEBI" id="CHEBI:29999"/>
        <dbReference type="ChEBI" id="CHEBI:30616"/>
        <dbReference type="ChEBI" id="CHEBI:83421"/>
        <dbReference type="ChEBI" id="CHEBI:456216"/>
        <dbReference type="EC" id="2.7.11.1"/>
    </reaction>
</comment>
<evidence type="ECO:0000256" key="4">
    <source>
        <dbReference type="ARBA" id="ARBA00022679"/>
    </source>
</evidence>
<feature type="coiled-coil region" evidence="14">
    <location>
        <begin position="2451"/>
        <end position="2478"/>
    </location>
</feature>
<evidence type="ECO:0000256" key="14">
    <source>
        <dbReference type="SAM" id="Coils"/>
    </source>
</evidence>
<reference evidence="21" key="4">
    <citation type="submission" date="2020-12" db="UniProtKB">
        <authorList>
            <consortium name="EnsemblPlants"/>
        </authorList>
    </citation>
    <scope>IDENTIFICATION</scope>
</reference>
<dbReference type="Pfam" id="PF00454">
    <property type="entry name" value="PI3_PI4_kinase"/>
    <property type="match status" value="1"/>
</dbReference>
<comment type="subcellular location">
    <subcellularLocation>
        <location evidence="1">Nucleus</location>
    </subcellularLocation>
</comment>
<dbReference type="Proteomes" id="UP000006727">
    <property type="component" value="Chromosome 2"/>
</dbReference>
<keyword evidence="14" id="KW-0175">Coiled coil</keyword>
<accession>A0A2K1L2S2</accession>
<proteinExistence type="evidence at transcript level"/>
<dbReference type="FunFam" id="3.30.1010.10:FF:000023">
    <property type="entry name" value="Serine/threonine-protein kinase ATM"/>
    <property type="match status" value="1"/>
</dbReference>
<dbReference type="InterPro" id="IPR057445">
    <property type="entry name" value="ATM_TPR"/>
</dbReference>
<evidence type="ECO:0000256" key="15">
    <source>
        <dbReference type="SAM" id="MobiDB-lite"/>
    </source>
</evidence>
<dbReference type="GO" id="GO:0005524">
    <property type="term" value="F:ATP binding"/>
    <property type="evidence" value="ECO:0007669"/>
    <property type="project" value="UniProtKB-KW"/>
</dbReference>
<dbReference type="Gene3D" id="1.10.1070.11">
    <property type="entry name" value="Phosphatidylinositol 3-/4-kinase, catalytic domain"/>
    <property type="match status" value="1"/>
</dbReference>
<dbReference type="GO" id="GO:0006302">
    <property type="term" value="P:double-strand break repair"/>
    <property type="evidence" value="ECO:0000318"/>
    <property type="project" value="GO_Central"/>
</dbReference>
<dbReference type="PaxDb" id="3218-PP1S135_65V6.1"/>
<dbReference type="Pfam" id="PF02259">
    <property type="entry name" value="FAT"/>
    <property type="match status" value="1"/>
</dbReference>
<dbReference type="EnsemblPlants" id="Pp3c2_23700V3.2">
    <property type="protein sequence ID" value="Pp3c2_23700V3.2"/>
    <property type="gene ID" value="Pp3c2_23700"/>
</dbReference>
<evidence type="ECO:0000256" key="10">
    <source>
        <dbReference type="ARBA" id="ARBA00023306"/>
    </source>
</evidence>
<reference evidence="20" key="3">
    <citation type="submission" date="2018-04" db="EMBL/GenBank/DDBJ databases">
        <authorList>
            <person name="Go L.Y."/>
            <person name="Mitchell J.A."/>
        </authorList>
    </citation>
    <scope>NUCLEOTIDE SEQUENCE</scope>
    <source>
        <tissue evidence="20">Protonema</tissue>
    </source>
</reference>
<dbReference type="EMBL" id="LT999877">
    <property type="protein sequence ID" value="SPP23205.1"/>
    <property type="molecule type" value="mRNA"/>
</dbReference>
<evidence type="ECO:0000256" key="5">
    <source>
        <dbReference type="ARBA" id="ARBA00022741"/>
    </source>
</evidence>
<dbReference type="GO" id="GO:0005694">
    <property type="term" value="C:chromosome"/>
    <property type="evidence" value="ECO:0000318"/>
    <property type="project" value="GO_Central"/>
</dbReference>
<reference evidence="19 22" key="2">
    <citation type="journal article" date="2018" name="Plant J.">
        <title>The Physcomitrella patens chromosome-scale assembly reveals moss genome structure and evolution.</title>
        <authorList>
            <person name="Lang D."/>
            <person name="Ullrich K.K."/>
            <person name="Murat F."/>
            <person name="Fuchs J."/>
            <person name="Jenkins J."/>
            <person name="Haas F.B."/>
            <person name="Piednoel M."/>
            <person name="Gundlach H."/>
            <person name="Van Bel M."/>
            <person name="Meyberg R."/>
            <person name="Vives C."/>
            <person name="Morata J."/>
            <person name="Symeonidi A."/>
            <person name="Hiss M."/>
            <person name="Muchero W."/>
            <person name="Kamisugi Y."/>
            <person name="Saleh O."/>
            <person name="Blanc G."/>
            <person name="Decker E.L."/>
            <person name="van Gessel N."/>
            <person name="Grimwood J."/>
            <person name="Hayes R.D."/>
            <person name="Graham S.W."/>
            <person name="Gunter L.E."/>
            <person name="McDaniel S.F."/>
            <person name="Hoernstein S.N.W."/>
            <person name="Larsson A."/>
            <person name="Li F.W."/>
            <person name="Perroud P.F."/>
            <person name="Phillips J."/>
            <person name="Ranjan P."/>
            <person name="Rokshar D.S."/>
            <person name="Rothfels C.J."/>
            <person name="Schneider L."/>
            <person name="Shu S."/>
            <person name="Stevenson D.W."/>
            <person name="Thummler F."/>
            <person name="Tillich M."/>
            <person name="Villarreal Aguilar J.C."/>
            <person name="Widiez T."/>
            <person name="Wong G.K."/>
            <person name="Wymore A."/>
            <person name="Zhang Y."/>
            <person name="Zimmer A.D."/>
            <person name="Quatrano R.S."/>
            <person name="Mayer K.F.X."/>
            <person name="Goodstein D."/>
            <person name="Casacuberta J.M."/>
            <person name="Vandepoele K."/>
            <person name="Reski R."/>
            <person name="Cuming A.C."/>
            <person name="Tuskan G.A."/>
            <person name="Maumus F."/>
            <person name="Salse J."/>
            <person name="Schmutz J."/>
            <person name="Rensing S.A."/>
        </authorList>
    </citation>
    <scope>NUCLEOTIDE SEQUENCE [LARGE SCALE GENOMIC DNA]</scope>
    <source>
        <strain evidence="21 22">cv. Gransden 2004</strain>
    </source>
</reference>